<dbReference type="EMBL" id="BPVZ01000117">
    <property type="protein sequence ID" value="GKV36598.1"/>
    <property type="molecule type" value="Genomic_DNA"/>
</dbReference>
<dbReference type="GO" id="GO:0003677">
    <property type="term" value="F:DNA binding"/>
    <property type="evidence" value="ECO:0007669"/>
    <property type="project" value="InterPro"/>
</dbReference>
<dbReference type="GO" id="GO:0005524">
    <property type="term" value="F:ATP binding"/>
    <property type="evidence" value="ECO:0007669"/>
    <property type="project" value="InterPro"/>
</dbReference>
<dbReference type="AlphaFoldDB" id="A0AAV5LHF7"/>
<proteinExistence type="predicted"/>
<dbReference type="Proteomes" id="UP001054252">
    <property type="component" value="Unassembled WGS sequence"/>
</dbReference>
<protein>
    <recommendedName>
        <fullName evidence="1">RecA family profile 1 domain-containing protein</fullName>
    </recommendedName>
</protein>
<gene>
    <name evidence="2" type="ORF">SLEP1_g44710</name>
</gene>
<evidence type="ECO:0000313" key="2">
    <source>
        <dbReference type="EMBL" id="GKV36598.1"/>
    </source>
</evidence>
<dbReference type="GO" id="GO:0140664">
    <property type="term" value="F:ATP-dependent DNA damage sensor activity"/>
    <property type="evidence" value="ECO:0007669"/>
    <property type="project" value="InterPro"/>
</dbReference>
<keyword evidence="3" id="KW-1185">Reference proteome</keyword>
<dbReference type="Gene3D" id="3.40.50.300">
    <property type="entry name" value="P-loop containing nucleotide triphosphate hydrolases"/>
    <property type="match status" value="1"/>
</dbReference>
<dbReference type="GO" id="GO:0000725">
    <property type="term" value="P:recombinational repair"/>
    <property type="evidence" value="ECO:0007669"/>
    <property type="project" value="TreeGrafter"/>
</dbReference>
<dbReference type="InterPro" id="IPR020588">
    <property type="entry name" value="RecA_ATP-bd"/>
</dbReference>
<name>A0AAV5LHF7_9ROSI</name>
<accession>A0AAV5LHF7</accession>
<evidence type="ECO:0000313" key="3">
    <source>
        <dbReference type="Proteomes" id="UP001054252"/>
    </source>
</evidence>
<comment type="caution">
    <text evidence="2">The sequence shown here is derived from an EMBL/GenBank/DDBJ whole genome shotgun (WGS) entry which is preliminary data.</text>
</comment>
<dbReference type="InterPro" id="IPR027417">
    <property type="entry name" value="P-loop_NTPase"/>
</dbReference>
<organism evidence="2 3">
    <name type="scientific">Rubroshorea leprosula</name>
    <dbReference type="NCBI Taxonomy" id="152421"/>
    <lineage>
        <taxon>Eukaryota</taxon>
        <taxon>Viridiplantae</taxon>
        <taxon>Streptophyta</taxon>
        <taxon>Embryophyta</taxon>
        <taxon>Tracheophyta</taxon>
        <taxon>Spermatophyta</taxon>
        <taxon>Magnoliopsida</taxon>
        <taxon>eudicotyledons</taxon>
        <taxon>Gunneridae</taxon>
        <taxon>Pentapetalae</taxon>
        <taxon>rosids</taxon>
        <taxon>malvids</taxon>
        <taxon>Malvales</taxon>
        <taxon>Dipterocarpaceae</taxon>
        <taxon>Rubroshorea</taxon>
    </lineage>
</organism>
<dbReference type="PROSITE" id="PS50162">
    <property type="entry name" value="RECA_2"/>
    <property type="match status" value="1"/>
</dbReference>
<dbReference type="PANTHER" id="PTHR32472:SF10">
    <property type="entry name" value="DNA REPAIR PROTEIN RADA-LIKE PROTEIN"/>
    <property type="match status" value="1"/>
</dbReference>
<dbReference type="SUPFAM" id="SSF52540">
    <property type="entry name" value="P-loop containing nucleoside triphosphate hydrolases"/>
    <property type="match status" value="1"/>
</dbReference>
<sequence length="105" mass="11705">MEGNKSYLHILKWRMFILIHWFWLIDEKTIGEVLKVVKCFPPLCLCFGEVIVSYPYDYVFLQFTGWSGPFGNEVARVLGGGLVPGSVVLIGGDPGVGKSTLLLQV</sequence>
<reference evidence="2 3" key="1">
    <citation type="journal article" date="2021" name="Commun. Biol.">
        <title>The genome of Shorea leprosula (Dipterocarpaceae) highlights the ecological relevance of drought in aseasonal tropical rainforests.</title>
        <authorList>
            <person name="Ng K.K.S."/>
            <person name="Kobayashi M.J."/>
            <person name="Fawcett J.A."/>
            <person name="Hatakeyama M."/>
            <person name="Paape T."/>
            <person name="Ng C.H."/>
            <person name="Ang C.C."/>
            <person name="Tnah L.H."/>
            <person name="Lee C.T."/>
            <person name="Nishiyama T."/>
            <person name="Sese J."/>
            <person name="O'Brien M.J."/>
            <person name="Copetti D."/>
            <person name="Mohd Noor M.I."/>
            <person name="Ong R.C."/>
            <person name="Putra M."/>
            <person name="Sireger I.Z."/>
            <person name="Indrioko S."/>
            <person name="Kosugi Y."/>
            <person name="Izuno A."/>
            <person name="Isagi Y."/>
            <person name="Lee S.L."/>
            <person name="Shimizu K.K."/>
        </authorList>
    </citation>
    <scope>NUCLEOTIDE SEQUENCE [LARGE SCALE GENOMIC DNA]</scope>
    <source>
        <strain evidence="2">214</strain>
    </source>
</reference>
<feature type="domain" description="RecA family profile 1" evidence="1">
    <location>
        <begin position="63"/>
        <end position="105"/>
    </location>
</feature>
<dbReference type="PANTHER" id="PTHR32472">
    <property type="entry name" value="DNA REPAIR PROTEIN RADA"/>
    <property type="match status" value="1"/>
</dbReference>
<evidence type="ECO:0000259" key="1">
    <source>
        <dbReference type="PROSITE" id="PS50162"/>
    </source>
</evidence>